<dbReference type="CDD" id="cd19531">
    <property type="entry name" value="LCL_NRPS-like"/>
    <property type="match status" value="1"/>
</dbReference>
<evidence type="ECO:0000313" key="5">
    <source>
        <dbReference type="EMBL" id="GAA0710917.1"/>
    </source>
</evidence>
<dbReference type="CDD" id="cd05930">
    <property type="entry name" value="A_NRPS"/>
    <property type="match status" value="1"/>
</dbReference>
<dbReference type="InterPro" id="IPR036736">
    <property type="entry name" value="ACP-like_sf"/>
</dbReference>
<name>A0ABP3TKJ7_9FLAO</name>
<dbReference type="InterPro" id="IPR010071">
    <property type="entry name" value="AA_adenyl_dom"/>
</dbReference>
<dbReference type="InterPro" id="IPR000873">
    <property type="entry name" value="AMP-dep_synth/lig_dom"/>
</dbReference>
<dbReference type="NCBIfam" id="TIGR01733">
    <property type="entry name" value="AA-adenyl-dom"/>
    <property type="match status" value="1"/>
</dbReference>
<dbReference type="InterPro" id="IPR009081">
    <property type="entry name" value="PP-bd_ACP"/>
</dbReference>
<dbReference type="InterPro" id="IPR045851">
    <property type="entry name" value="AMP-bd_C_sf"/>
</dbReference>
<dbReference type="InterPro" id="IPR025110">
    <property type="entry name" value="AMP-bd_C"/>
</dbReference>
<dbReference type="Pfam" id="PF00550">
    <property type="entry name" value="PP-binding"/>
    <property type="match status" value="1"/>
</dbReference>
<dbReference type="Gene3D" id="2.30.38.10">
    <property type="entry name" value="Luciferase, Domain 3"/>
    <property type="match status" value="1"/>
</dbReference>
<comment type="caution">
    <text evidence="5">The sequence shown here is derived from an EMBL/GenBank/DDBJ whole genome shotgun (WGS) entry which is preliminary data.</text>
</comment>
<dbReference type="Gene3D" id="3.30.300.30">
    <property type="match status" value="1"/>
</dbReference>
<comment type="cofactor">
    <cofactor evidence="1">
        <name>pantetheine 4'-phosphate</name>
        <dbReference type="ChEBI" id="CHEBI:47942"/>
    </cofactor>
</comment>
<reference evidence="6" key="1">
    <citation type="journal article" date="2019" name="Int. J. Syst. Evol. Microbiol.">
        <title>The Global Catalogue of Microorganisms (GCM) 10K type strain sequencing project: providing services to taxonomists for standard genome sequencing and annotation.</title>
        <authorList>
            <consortium name="The Broad Institute Genomics Platform"/>
            <consortium name="The Broad Institute Genome Sequencing Center for Infectious Disease"/>
            <person name="Wu L."/>
            <person name="Ma J."/>
        </authorList>
    </citation>
    <scope>NUCLEOTIDE SEQUENCE [LARGE SCALE GENOMIC DNA]</scope>
    <source>
        <strain evidence="6">JCM 15974</strain>
    </source>
</reference>
<keyword evidence="3" id="KW-0597">Phosphoprotein</keyword>
<dbReference type="InterPro" id="IPR001242">
    <property type="entry name" value="Condensation_dom"/>
</dbReference>
<dbReference type="SUPFAM" id="SSF56801">
    <property type="entry name" value="Acetyl-CoA synthetase-like"/>
    <property type="match status" value="1"/>
</dbReference>
<dbReference type="Gene3D" id="3.40.50.980">
    <property type="match status" value="2"/>
</dbReference>
<feature type="domain" description="Carrier" evidence="4">
    <location>
        <begin position="1041"/>
        <end position="1116"/>
    </location>
</feature>
<evidence type="ECO:0000256" key="2">
    <source>
        <dbReference type="ARBA" id="ARBA00022450"/>
    </source>
</evidence>
<dbReference type="SUPFAM" id="SSF47336">
    <property type="entry name" value="ACP-like"/>
    <property type="match status" value="1"/>
</dbReference>
<dbReference type="Pfam" id="PF00501">
    <property type="entry name" value="AMP-binding"/>
    <property type="match status" value="1"/>
</dbReference>
<dbReference type="InterPro" id="IPR006162">
    <property type="entry name" value="Ppantetheine_attach_site"/>
</dbReference>
<keyword evidence="6" id="KW-1185">Reference proteome</keyword>
<dbReference type="InterPro" id="IPR023213">
    <property type="entry name" value="CAT-like_dom_sf"/>
</dbReference>
<dbReference type="PROSITE" id="PS50075">
    <property type="entry name" value="CARRIER"/>
    <property type="match status" value="1"/>
</dbReference>
<evidence type="ECO:0000256" key="1">
    <source>
        <dbReference type="ARBA" id="ARBA00001957"/>
    </source>
</evidence>
<evidence type="ECO:0000256" key="3">
    <source>
        <dbReference type="ARBA" id="ARBA00022553"/>
    </source>
</evidence>
<organism evidence="5 6">
    <name type="scientific">Aquimarina litoralis</name>
    <dbReference type="NCBI Taxonomy" id="584605"/>
    <lineage>
        <taxon>Bacteria</taxon>
        <taxon>Pseudomonadati</taxon>
        <taxon>Bacteroidota</taxon>
        <taxon>Flavobacteriia</taxon>
        <taxon>Flavobacteriales</taxon>
        <taxon>Flavobacteriaceae</taxon>
        <taxon>Aquimarina</taxon>
    </lineage>
</organism>
<evidence type="ECO:0000313" key="6">
    <source>
        <dbReference type="Proteomes" id="UP001501758"/>
    </source>
</evidence>
<dbReference type="InterPro" id="IPR020845">
    <property type="entry name" value="AMP-binding_CS"/>
</dbReference>
<proteinExistence type="predicted"/>
<sequence>MEIVSFIKDLRENGIGVKLSGDDLELIILKEDIAPDTIELVKKNKEKIKEYLVSISKKKFVQIPKAPISESYPMSNAQNRLWIQSQIEEASISYNMPFQVHLDGTYHIDYFKRAINFVIDRHEILRTVFYKGDNGETRQWIKCREELGFYVDYVDFRNNEDAESLAKKYIFQEALKQFDLVKGPLIRASILQLQDDKYIFYYNMHHIISDGWSVQVLAKDVLTSYEAYIKDEEPLLPRLRIQYKDYAVWHLGQSKKKSFQKNKDYWLEQLQGELPVLEFPSNKKRPPIKTYNGKTITTYISKETSLGLKKYVNEKGGSLFMGILSSLKIMLSRYTGQKDIIVGSPIAAREHVDLTNQIGFYVNTLALRNQIVDGDSFDDVFLRIKKSTLSAYANQQYPFENLVEDLNLKRDLSRNPIFDVMVAMQNNGKGENLEGIDTSDLDKFYSEENRTSKFDLLFNIEEKGDYLVFSAEYNTDIYEENVIKQFCKHYKNMLDQLLQQPTKAVKNIDYLSKEDLHLVTNTFNTTTINYGNISVLELFENQVQKTPDKTAVVFEKNAITYHQLNIYANQLAHCLREKHEVSPGTKVGVILERSFKSVLAMFAVMKSGACYVPVDSNYQDDRIKYILNDASIDLVISTGDLLDHDFLEERKSIDLNEFNFSEWSDKNPEIVNTLDDASFIIYTSGSTGNPKGVVQTHRMLSNLIHWNINESGIDTGLNHLQYTSFSFDVSLQDCWFVLGSGGTLFITNKELKLNFLELSNYIVDNNIEVICFPFSALTNFFSNCQENFRQNHQVKHIISSGEQLTVNQSLLDFLNTNPKIKLHNHYGPSETHVVTSHTMCKEKGDIECYSPIGKPISNTNIYILDAALMPVPIHVKGEIYIGGDNLAQGYLNLPKQTKERFITDPIRNDKLLYKTGDIGYWKEDGNIIYLRRNDDQVKIRGYRVELGEIKNVLLSVETITESFVDIHEIHGDKVIVAYIVSNNPIDKKSLRTILGKNLPDYMVPTHYIILDNIPLTSNGKINKKMLPKVTNDDLVKREYIKPKTSIEEKLVEIWEDVLGVAPIGITDNFFELGGHSIKAIKVLSIIHEEFNAKINMKKIFSNPTIEFLSMEIENFMWLEQNKNKSEKKKILI</sequence>
<dbReference type="Proteomes" id="UP001501758">
    <property type="component" value="Unassembled WGS sequence"/>
</dbReference>
<dbReference type="EMBL" id="BAAAGE010000001">
    <property type="protein sequence ID" value="GAA0710917.1"/>
    <property type="molecule type" value="Genomic_DNA"/>
</dbReference>
<dbReference type="Pfam" id="PF00668">
    <property type="entry name" value="Condensation"/>
    <property type="match status" value="1"/>
</dbReference>
<dbReference type="PROSITE" id="PS00012">
    <property type="entry name" value="PHOSPHOPANTETHEINE"/>
    <property type="match status" value="1"/>
</dbReference>
<dbReference type="Pfam" id="PF13193">
    <property type="entry name" value="AMP-binding_C"/>
    <property type="match status" value="1"/>
</dbReference>
<dbReference type="PANTHER" id="PTHR45527">
    <property type="entry name" value="NONRIBOSOMAL PEPTIDE SYNTHETASE"/>
    <property type="match status" value="1"/>
</dbReference>
<dbReference type="RefSeq" id="WP_343909266.1">
    <property type="nucleotide sequence ID" value="NZ_BAAAGE010000001.1"/>
</dbReference>
<dbReference type="PANTHER" id="PTHR45527:SF1">
    <property type="entry name" value="FATTY ACID SYNTHASE"/>
    <property type="match status" value="1"/>
</dbReference>
<dbReference type="Gene3D" id="3.30.559.10">
    <property type="entry name" value="Chloramphenicol acetyltransferase-like domain"/>
    <property type="match status" value="1"/>
</dbReference>
<accession>A0ABP3TKJ7</accession>
<dbReference type="SUPFAM" id="SSF52777">
    <property type="entry name" value="CoA-dependent acyltransferases"/>
    <property type="match status" value="2"/>
</dbReference>
<keyword evidence="2" id="KW-0596">Phosphopantetheine</keyword>
<dbReference type="Gene3D" id="3.30.559.30">
    <property type="entry name" value="Nonribosomal peptide synthetase, condensation domain"/>
    <property type="match status" value="1"/>
</dbReference>
<protein>
    <recommendedName>
        <fullName evidence="4">Carrier domain-containing protein</fullName>
    </recommendedName>
</protein>
<dbReference type="PROSITE" id="PS00455">
    <property type="entry name" value="AMP_BINDING"/>
    <property type="match status" value="1"/>
</dbReference>
<gene>
    <name evidence="5" type="ORF">GCM10009430_00020</name>
</gene>
<evidence type="ECO:0000259" key="4">
    <source>
        <dbReference type="PROSITE" id="PS50075"/>
    </source>
</evidence>
<dbReference type="Gene3D" id="1.10.1200.10">
    <property type="entry name" value="ACP-like"/>
    <property type="match status" value="1"/>
</dbReference>